<gene>
    <name evidence="3 4" type="primary">LOC117577934</name>
</gene>
<dbReference type="RefSeq" id="XP_034118830.1">
    <property type="nucleotide sequence ID" value="XM_034262939.2"/>
</dbReference>
<protein>
    <submittedName>
        <fullName evidence="3 4">Uncharacterized protein LOC117577934</fullName>
    </submittedName>
</protein>
<feature type="region of interest" description="Disordered" evidence="1">
    <location>
        <begin position="97"/>
        <end position="126"/>
    </location>
</feature>
<keyword evidence="2" id="KW-1185">Reference proteome</keyword>
<feature type="compositionally biased region" description="Polar residues" evidence="1">
    <location>
        <begin position="49"/>
        <end position="63"/>
    </location>
</feature>
<name>A0A6P8Y5S0_DROAB</name>
<dbReference type="OrthoDB" id="7883913at2759"/>
<feature type="compositionally biased region" description="Basic and acidic residues" evidence="1">
    <location>
        <begin position="158"/>
        <end position="167"/>
    </location>
</feature>
<evidence type="ECO:0000313" key="4">
    <source>
        <dbReference type="RefSeq" id="XP_051860213.1"/>
    </source>
</evidence>
<dbReference type="Proteomes" id="UP000515160">
    <property type="component" value="Chromosome X"/>
</dbReference>
<evidence type="ECO:0000313" key="3">
    <source>
        <dbReference type="RefSeq" id="XP_034118830.1"/>
    </source>
</evidence>
<feature type="compositionally biased region" description="Basic and acidic residues" evidence="1">
    <location>
        <begin position="186"/>
        <end position="195"/>
    </location>
</feature>
<evidence type="ECO:0000313" key="2">
    <source>
        <dbReference type="Proteomes" id="UP000515160"/>
    </source>
</evidence>
<dbReference type="AlphaFoldDB" id="A0A6P8Y5S0"/>
<sequence>MQPTSSRFFGCLWKQQLSSMMRRQLQLQKITSRQLASKGGRNKVKMMSQRETSTQTRTPTPNLAHNPMHPAHPMRRETNMWKDPLSTDTKWLSARDPRRYRPDFGQTEPHSLRKQFMRSPDERTRDAMTRDWEAATQLNEIGRRQAQLVAQQRHHDKMYKQLDKSEATSRLGQSRSKYAAKQQRHHAADQRSNED</sequence>
<feature type="region of interest" description="Disordered" evidence="1">
    <location>
        <begin position="35"/>
        <end position="68"/>
    </location>
</feature>
<dbReference type="GeneID" id="117577934"/>
<evidence type="ECO:0000256" key="1">
    <source>
        <dbReference type="SAM" id="MobiDB-lite"/>
    </source>
</evidence>
<organism evidence="2 3">
    <name type="scientific">Drosophila albomicans</name>
    <name type="common">Fruit fly</name>
    <dbReference type="NCBI Taxonomy" id="7291"/>
    <lineage>
        <taxon>Eukaryota</taxon>
        <taxon>Metazoa</taxon>
        <taxon>Ecdysozoa</taxon>
        <taxon>Arthropoda</taxon>
        <taxon>Hexapoda</taxon>
        <taxon>Insecta</taxon>
        <taxon>Pterygota</taxon>
        <taxon>Neoptera</taxon>
        <taxon>Endopterygota</taxon>
        <taxon>Diptera</taxon>
        <taxon>Brachycera</taxon>
        <taxon>Muscomorpha</taxon>
        <taxon>Ephydroidea</taxon>
        <taxon>Drosophilidae</taxon>
        <taxon>Drosophila</taxon>
    </lineage>
</organism>
<accession>A0A6P8Y5S0</accession>
<reference evidence="3 4" key="1">
    <citation type="submission" date="2025-04" db="UniProtKB">
        <authorList>
            <consortium name="RefSeq"/>
        </authorList>
    </citation>
    <scope>IDENTIFICATION</scope>
    <source>
        <strain evidence="3 4">15112-1751.03</strain>
        <tissue evidence="3 4">Whole Adult</tissue>
    </source>
</reference>
<feature type="region of interest" description="Disordered" evidence="1">
    <location>
        <begin position="151"/>
        <end position="195"/>
    </location>
</feature>
<dbReference type="RefSeq" id="XP_051860213.1">
    <property type="nucleotide sequence ID" value="XM_052004253.1"/>
</dbReference>
<proteinExistence type="predicted"/>